<keyword evidence="4 12" id="KW-0812">Transmembrane</keyword>
<keyword evidence="5" id="KW-0970">Cilium biogenesis/degradation</keyword>
<feature type="region of interest" description="Disordered" evidence="11">
    <location>
        <begin position="1"/>
        <end position="129"/>
    </location>
</feature>
<gene>
    <name evidence="13" type="ORF">MCOR_8850</name>
</gene>
<keyword evidence="7" id="KW-0969">Cilium</keyword>
<evidence type="ECO:0000256" key="2">
    <source>
        <dbReference type="ARBA" id="ARBA00004141"/>
    </source>
</evidence>
<protein>
    <submittedName>
        <fullName evidence="13">TMEM237</fullName>
    </submittedName>
</protein>
<dbReference type="EMBL" id="CACVKT020001611">
    <property type="protein sequence ID" value="CAC5369769.1"/>
    <property type="molecule type" value="Genomic_DNA"/>
</dbReference>
<evidence type="ECO:0000313" key="13">
    <source>
        <dbReference type="EMBL" id="CAC5369769.1"/>
    </source>
</evidence>
<comment type="similarity">
    <text evidence="3">Belongs to the TMEM237 family.</text>
</comment>
<evidence type="ECO:0000256" key="4">
    <source>
        <dbReference type="ARBA" id="ARBA00022692"/>
    </source>
</evidence>
<feature type="compositionally biased region" description="Polar residues" evidence="11">
    <location>
        <begin position="84"/>
        <end position="95"/>
    </location>
</feature>
<feature type="transmembrane region" description="Helical" evidence="12">
    <location>
        <begin position="311"/>
        <end position="334"/>
    </location>
</feature>
<evidence type="ECO:0000256" key="3">
    <source>
        <dbReference type="ARBA" id="ARBA00008783"/>
    </source>
</evidence>
<evidence type="ECO:0000256" key="8">
    <source>
        <dbReference type="ARBA" id="ARBA00023136"/>
    </source>
</evidence>
<comment type="function">
    <text evidence="10">Component of the transition zone in primary cilia. Required for ciliogenesis.</text>
</comment>
<feature type="transmembrane region" description="Helical" evidence="12">
    <location>
        <begin position="272"/>
        <end position="291"/>
    </location>
</feature>
<keyword evidence="6 12" id="KW-1133">Transmembrane helix</keyword>
<evidence type="ECO:0000256" key="11">
    <source>
        <dbReference type="SAM" id="MobiDB-lite"/>
    </source>
</evidence>
<evidence type="ECO:0000313" key="14">
    <source>
        <dbReference type="Proteomes" id="UP000507470"/>
    </source>
</evidence>
<keyword evidence="9" id="KW-0966">Cell projection</keyword>
<evidence type="ECO:0000256" key="5">
    <source>
        <dbReference type="ARBA" id="ARBA00022794"/>
    </source>
</evidence>
<accession>A0A6J8AKH4</accession>
<dbReference type="Proteomes" id="UP000507470">
    <property type="component" value="Unassembled WGS sequence"/>
</dbReference>
<evidence type="ECO:0000256" key="1">
    <source>
        <dbReference type="ARBA" id="ARBA00004138"/>
    </source>
</evidence>
<evidence type="ECO:0000256" key="12">
    <source>
        <dbReference type="SAM" id="Phobius"/>
    </source>
</evidence>
<reference evidence="13 14" key="1">
    <citation type="submission" date="2020-06" db="EMBL/GenBank/DDBJ databases">
        <authorList>
            <person name="Li R."/>
            <person name="Bekaert M."/>
        </authorList>
    </citation>
    <scope>NUCLEOTIDE SEQUENCE [LARGE SCALE GENOMIC DNA]</scope>
    <source>
        <strain evidence="14">wild</strain>
    </source>
</reference>
<evidence type="ECO:0000256" key="10">
    <source>
        <dbReference type="ARBA" id="ARBA00025631"/>
    </source>
</evidence>
<feature type="transmembrane region" description="Helical" evidence="12">
    <location>
        <begin position="237"/>
        <end position="260"/>
    </location>
</feature>
<keyword evidence="14" id="KW-1185">Reference proteome</keyword>
<dbReference type="PANTHER" id="PTHR28388:SF1">
    <property type="entry name" value="TRANSMEMBRANE PROTEIN 237"/>
    <property type="match status" value="1"/>
</dbReference>
<dbReference type="OrthoDB" id="550113at2759"/>
<organism evidence="13 14">
    <name type="scientific">Mytilus coruscus</name>
    <name type="common">Sea mussel</name>
    <dbReference type="NCBI Taxonomy" id="42192"/>
    <lineage>
        <taxon>Eukaryota</taxon>
        <taxon>Metazoa</taxon>
        <taxon>Spiralia</taxon>
        <taxon>Lophotrochozoa</taxon>
        <taxon>Mollusca</taxon>
        <taxon>Bivalvia</taxon>
        <taxon>Autobranchia</taxon>
        <taxon>Pteriomorphia</taxon>
        <taxon>Mytilida</taxon>
        <taxon>Mytiloidea</taxon>
        <taxon>Mytilidae</taxon>
        <taxon>Mytilinae</taxon>
        <taxon>Mytilus</taxon>
    </lineage>
</organism>
<evidence type="ECO:0000256" key="9">
    <source>
        <dbReference type="ARBA" id="ARBA00023273"/>
    </source>
</evidence>
<proteinExistence type="inferred from homology"/>
<dbReference type="AlphaFoldDB" id="A0A6J8AKH4"/>
<dbReference type="Pfam" id="PF15383">
    <property type="entry name" value="TMEM237"/>
    <property type="match status" value="1"/>
</dbReference>
<dbReference type="GO" id="GO:0060271">
    <property type="term" value="P:cilium assembly"/>
    <property type="evidence" value="ECO:0007669"/>
    <property type="project" value="TreeGrafter"/>
</dbReference>
<evidence type="ECO:0000256" key="7">
    <source>
        <dbReference type="ARBA" id="ARBA00023069"/>
    </source>
</evidence>
<comment type="subcellular location">
    <subcellularLocation>
        <location evidence="1">Cell projection</location>
        <location evidence="1">Cilium</location>
    </subcellularLocation>
    <subcellularLocation>
        <location evidence="2">Membrane</location>
        <topology evidence="2">Multi-pass membrane protein</topology>
    </subcellularLocation>
</comment>
<feature type="compositionally biased region" description="Basic residues" evidence="11">
    <location>
        <begin position="115"/>
        <end position="128"/>
    </location>
</feature>
<dbReference type="GO" id="GO:0035869">
    <property type="term" value="C:ciliary transition zone"/>
    <property type="evidence" value="ECO:0007669"/>
    <property type="project" value="TreeGrafter"/>
</dbReference>
<dbReference type="InterPro" id="IPR029409">
    <property type="entry name" value="TMEM237"/>
</dbReference>
<evidence type="ECO:0000256" key="6">
    <source>
        <dbReference type="ARBA" id="ARBA00022989"/>
    </source>
</evidence>
<name>A0A6J8AKH4_MYTCO</name>
<keyword evidence="8 12" id="KW-0472">Membrane</keyword>
<sequence>MADNVNPPKKKKLPPVTQESEDTDAQKRPVRKKKKKPTEATENGETGSTVTTPKKKKAPVATEDGEKPTPRKRKKRKPPEQTEDGQPTSARSGASQEEVGGSKTSLISKDDKKTTPKKKVKKKVKKASPRVGDEFMDAAFAADLSTIQEDIVTPDDKKDEDVIPHPYSTESIVLKSQPLDNLFIETNSGFKRENKTKLARKWAEEEKFKQEDQPEGPVSSTIEFAISTHNVFKTFCLFIHGLTAGIAMWHITTVYVLLYHSDLDFLSHYRPLALPVQCMFYILLVLCTISACDRFDIANPTRRFLLRSFTLQTGTVSIVIYFAALILSLSIANIEDRMNLYNRYPDLWLDPGETSSKIELWTNINTARGCLTILAWIVLSITSTTDRLGQMLKEGDDFIIGDTVELANPA</sequence>
<dbReference type="GO" id="GO:0016020">
    <property type="term" value="C:membrane"/>
    <property type="evidence" value="ECO:0007669"/>
    <property type="project" value="UniProtKB-SubCell"/>
</dbReference>
<dbReference type="PANTHER" id="PTHR28388">
    <property type="entry name" value="TRANSMEMBRANE PROTEIN 237"/>
    <property type="match status" value="1"/>
</dbReference>